<evidence type="ECO:0000313" key="1">
    <source>
        <dbReference type="EMBL" id="WSB97715.1"/>
    </source>
</evidence>
<keyword evidence="2" id="KW-1185">Reference proteome</keyword>
<dbReference type="EMBL" id="CP109109">
    <property type="protein sequence ID" value="WSB97715.1"/>
    <property type="molecule type" value="Genomic_DNA"/>
</dbReference>
<organism evidence="1 2">
    <name type="scientific">Streptomyces scopuliridis</name>
    <dbReference type="NCBI Taxonomy" id="452529"/>
    <lineage>
        <taxon>Bacteria</taxon>
        <taxon>Bacillati</taxon>
        <taxon>Actinomycetota</taxon>
        <taxon>Actinomycetes</taxon>
        <taxon>Kitasatosporales</taxon>
        <taxon>Streptomycetaceae</taxon>
        <taxon>Streptomyces</taxon>
    </lineage>
</organism>
<sequence length="96" mass="10187">MAFPALTLSAFFFPALFFPVAEVAEPVPDVVTEVASSRPTPLPRGRFFCTGARILDSSAHEAEVTTGHYVRTPTPGTAVDHSSALGRKARIGRSAT</sequence>
<dbReference type="Proteomes" id="UP001348369">
    <property type="component" value="Chromosome"/>
</dbReference>
<proteinExistence type="predicted"/>
<evidence type="ECO:0000313" key="2">
    <source>
        <dbReference type="Proteomes" id="UP001348369"/>
    </source>
</evidence>
<reference evidence="1" key="1">
    <citation type="submission" date="2022-10" db="EMBL/GenBank/DDBJ databases">
        <title>The complete genomes of actinobacterial strains from the NBC collection.</title>
        <authorList>
            <person name="Joergensen T.S."/>
            <person name="Alvarez Arevalo M."/>
            <person name="Sterndorff E.B."/>
            <person name="Faurdal D."/>
            <person name="Vuksanovic O."/>
            <person name="Mourched A.-S."/>
            <person name="Charusanti P."/>
            <person name="Shaw S."/>
            <person name="Blin K."/>
            <person name="Weber T."/>
        </authorList>
    </citation>
    <scope>NUCLEOTIDE SEQUENCE</scope>
    <source>
        <strain evidence="1">NBC 01771</strain>
    </source>
</reference>
<gene>
    <name evidence="1" type="ORF">OG835_12270</name>
</gene>
<protein>
    <submittedName>
        <fullName evidence="1">Uncharacterized protein</fullName>
    </submittedName>
</protein>
<accession>A0ACD4ZGY9</accession>
<name>A0ACD4ZGY9_9ACTN</name>